<name>A0A7G9L1H8_9SPHN</name>
<dbReference type="InterPro" id="IPR032710">
    <property type="entry name" value="NTF2-like_dom_sf"/>
</dbReference>
<keyword evidence="3" id="KW-1185">Reference proteome</keyword>
<reference evidence="2 3" key="1">
    <citation type="submission" date="2020-08" db="EMBL/GenBank/DDBJ databases">
        <title>Sphingomonas sp. sand1-3 16S ribosomal RNA gene Genome sequencing and assembly.</title>
        <authorList>
            <person name="Kang M."/>
        </authorList>
    </citation>
    <scope>NUCLEOTIDE SEQUENCE [LARGE SCALE GENOMIC DNA]</scope>
    <source>
        <strain evidence="3">sand1-3</strain>
    </source>
</reference>
<organism evidence="2 3">
    <name type="scientific">Sphingomonas sabuli</name>
    <dbReference type="NCBI Taxonomy" id="2764186"/>
    <lineage>
        <taxon>Bacteria</taxon>
        <taxon>Pseudomonadati</taxon>
        <taxon>Pseudomonadota</taxon>
        <taxon>Alphaproteobacteria</taxon>
        <taxon>Sphingomonadales</taxon>
        <taxon>Sphingomonadaceae</taxon>
        <taxon>Sphingomonas</taxon>
    </lineage>
</organism>
<sequence length="133" mass="15414">MTDTCELVGALEREWRDALCAKDMDRLRSLVHAKFTLIGTRAGAPFRLSRDEWLDAIQKRELLGIELDVREAAAFQDVIVGTIEARWRVSYLGRAVEDCVLLTDVWVRDQDRWQVVRRHSSPIPTTPEPVRRR</sequence>
<evidence type="ECO:0000313" key="3">
    <source>
        <dbReference type="Proteomes" id="UP000515861"/>
    </source>
</evidence>
<evidence type="ECO:0000313" key="2">
    <source>
        <dbReference type="EMBL" id="QNM82477.1"/>
    </source>
</evidence>
<dbReference type="InterPro" id="IPR027843">
    <property type="entry name" value="DUF4440"/>
</dbReference>
<accession>A0A7G9L1H8</accession>
<dbReference type="EMBL" id="CP060697">
    <property type="protein sequence ID" value="QNM82477.1"/>
    <property type="molecule type" value="Genomic_DNA"/>
</dbReference>
<proteinExistence type="predicted"/>
<dbReference type="Gene3D" id="3.10.450.50">
    <property type="match status" value="1"/>
</dbReference>
<dbReference type="AlphaFoldDB" id="A0A7G9L1H8"/>
<dbReference type="Pfam" id="PF14534">
    <property type="entry name" value="DUF4440"/>
    <property type="match status" value="1"/>
</dbReference>
<dbReference type="KEGG" id="ssau:H8M03_10770"/>
<gene>
    <name evidence="2" type="ORF">H8M03_10770</name>
</gene>
<dbReference type="SUPFAM" id="SSF54427">
    <property type="entry name" value="NTF2-like"/>
    <property type="match status" value="1"/>
</dbReference>
<dbReference type="RefSeq" id="WP_187479432.1">
    <property type="nucleotide sequence ID" value="NZ_CP060697.1"/>
</dbReference>
<protein>
    <submittedName>
        <fullName evidence="2">Nuclear transport factor 2 family protein</fullName>
    </submittedName>
</protein>
<feature type="domain" description="DUF4440" evidence="1">
    <location>
        <begin position="10"/>
        <end position="115"/>
    </location>
</feature>
<dbReference type="Proteomes" id="UP000515861">
    <property type="component" value="Chromosome"/>
</dbReference>
<evidence type="ECO:0000259" key="1">
    <source>
        <dbReference type="Pfam" id="PF14534"/>
    </source>
</evidence>